<dbReference type="EC" id="4.3.2.2" evidence="4 12"/>
<evidence type="ECO:0000256" key="1">
    <source>
        <dbReference type="ARBA" id="ARBA00004706"/>
    </source>
</evidence>
<evidence type="ECO:0000256" key="4">
    <source>
        <dbReference type="ARBA" id="ARBA00012339"/>
    </source>
</evidence>
<dbReference type="InterPro" id="IPR020557">
    <property type="entry name" value="Fumarate_lyase_CS"/>
</dbReference>
<dbReference type="NCBIfam" id="NF006764">
    <property type="entry name" value="PRK09285.1"/>
    <property type="match status" value="1"/>
</dbReference>
<evidence type="ECO:0000256" key="13">
    <source>
        <dbReference type="RuleBase" id="RU361172"/>
    </source>
</evidence>
<keyword evidence="6 13" id="KW-0658">Purine biosynthesis</keyword>
<evidence type="ECO:0000256" key="6">
    <source>
        <dbReference type="ARBA" id="ARBA00022755"/>
    </source>
</evidence>
<comment type="similarity">
    <text evidence="3 13">Belongs to the lyase 1 family. Adenylosuccinate lyase subfamily.</text>
</comment>
<comment type="function">
    <text evidence="9">Catalyzes two reactions in de novo purine nucleotide biosynthesis. Catalyzes the breakdown of 5-aminoimidazole- (N-succinylocarboxamide) ribotide (SAICAR or 2-[5-amino-1-(5-phospho-beta-D-ribosyl)imidazole-4-carboxamido]succinate) to 5-aminoimidazole-4-carboxamide ribotide (AICAR or 5-amino-1-(5-phospho-beta-D-ribosyl)imidazole-4-carboxamide) and fumarate, and of adenylosuccinate (ADS or N(6)-(1,2-dicarboxyethyl)-AMP) to adenosine monophosphate (AMP) and fumarate.</text>
</comment>
<feature type="domain" description="Adenylosuccinate lyase PurB C-terminal" evidence="15">
    <location>
        <begin position="334"/>
        <end position="447"/>
    </location>
</feature>
<evidence type="ECO:0000256" key="8">
    <source>
        <dbReference type="ARBA" id="ARBA00024477"/>
    </source>
</evidence>
<evidence type="ECO:0000256" key="7">
    <source>
        <dbReference type="ARBA" id="ARBA00023239"/>
    </source>
</evidence>
<dbReference type="EMBL" id="MFBA01000001">
    <property type="protein sequence ID" value="OGD86152.1"/>
    <property type="molecule type" value="Genomic_DNA"/>
</dbReference>
<organism evidence="16 17">
    <name type="scientific">Candidatus Curtissbacteria bacterium RIFCSPHIGHO2_01_FULL_41_13</name>
    <dbReference type="NCBI Taxonomy" id="1797745"/>
    <lineage>
        <taxon>Bacteria</taxon>
        <taxon>Candidatus Curtissiibacteriota</taxon>
    </lineage>
</organism>
<evidence type="ECO:0000256" key="12">
    <source>
        <dbReference type="NCBIfam" id="TIGR00928"/>
    </source>
</evidence>
<dbReference type="Proteomes" id="UP000177069">
    <property type="component" value="Unassembled WGS sequence"/>
</dbReference>
<evidence type="ECO:0000259" key="15">
    <source>
        <dbReference type="Pfam" id="PF08328"/>
    </source>
</evidence>
<dbReference type="PROSITE" id="PS00163">
    <property type="entry name" value="FUMARATE_LYASES"/>
    <property type="match status" value="1"/>
</dbReference>
<dbReference type="Gene3D" id="1.20.200.10">
    <property type="entry name" value="Fumarase/aspartase (Central domain)"/>
    <property type="match status" value="1"/>
</dbReference>
<dbReference type="AlphaFoldDB" id="A0A1F5G2P2"/>
<dbReference type="Pfam" id="PF08328">
    <property type="entry name" value="ASL_C"/>
    <property type="match status" value="1"/>
</dbReference>
<dbReference type="SUPFAM" id="SSF48557">
    <property type="entry name" value="L-aspartase-like"/>
    <property type="match status" value="1"/>
</dbReference>
<sequence>MSDRQLNLPLTELTAVSPLDGRYREKIVELAPYVSEFALIRTRFEIEAKYLVALSEIGIVRKLKEPERRKLESFSRSITLKEAQKVKKVEQETRHDVKAMERSFRKMVKGTSLRDLTEMIHLGLTSEDINNLAYRLMLKRATNEICIPPLDTFVDELCERARTFKTMPMLARTHGQSAVPTTVGKELIVFATRVNREVRKLEAQKLSGKLTGAVGNFNALTFAYPEIDWLSFSEKFVESLGFDPNLVTTQTNPYEDTIEYFQTIQRINGILLDFAQDMWRYVSDDWFVQEVKKGEVGSSTMPQKVNPIDFENAEGNLTLANGLFETLSRKLAVSRLQRDLSDSTTIRNIGTTLGYSLVGYKSILTGITRVRPNKARIEEVLDHDWSILSEAVQTLLRKAGVQDPYSLIASLTRGKHIHQDWSRWVDELPIDDVQKGELKKLTPSTYTGLAADIVDRGIKDILKSRRKDN</sequence>
<evidence type="ECO:0000259" key="14">
    <source>
        <dbReference type="Pfam" id="PF00206"/>
    </source>
</evidence>
<dbReference type="GO" id="GO:0044208">
    <property type="term" value="P:'de novo' AMP biosynthetic process"/>
    <property type="evidence" value="ECO:0007669"/>
    <property type="project" value="UniProtKB-UniPathway"/>
</dbReference>
<evidence type="ECO:0000313" key="16">
    <source>
        <dbReference type="EMBL" id="OGD86152.1"/>
    </source>
</evidence>
<dbReference type="PANTHER" id="PTHR43411:SF1">
    <property type="entry name" value="ADENYLOSUCCINATE LYASE"/>
    <property type="match status" value="1"/>
</dbReference>
<dbReference type="Gene3D" id="1.10.275.10">
    <property type="entry name" value="Fumarase/aspartase (N-terminal domain)"/>
    <property type="match status" value="1"/>
</dbReference>
<dbReference type="InterPro" id="IPR047136">
    <property type="entry name" value="PurB_bact"/>
</dbReference>
<dbReference type="UniPathway" id="UPA00074">
    <property type="reaction ID" value="UER00132"/>
</dbReference>
<protein>
    <recommendedName>
        <fullName evidence="5 12">Adenylosuccinate lyase</fullName>
        <shortName evidence="13">ASL</shortName>
        <ecNumber evidence="4 12">4.3.2.2</ecNumber>
    </recommendedName>
    <alternativeName>
        <fullName evidence="10 13">Adenylosuccinase</fullName>
    </alternativeName>
</protein>
<dbReference type="Gene3D" id="1.10.40.30">
    <property type="entry name" value="Fumarase/aspartase (C-terminal domain)"/>
    <property type="match status" value="1"/>
</dbReference>
<dbReference type="Pfam" id="PF00206">
    <property type="entry name" value="Lyase_1"/>
    <property type="match status" value="1"/>
</dbReference>
<dbReference type="UniPathway" id="UPA00075">
    <property type="reaction ID" value="UER00336"/>
</dbReference>
<proteinExistence type="inferred from homology"/>
<dbReference type="GO" id="GO:0070626">
    <property type="term" value="F:(S)-2-(5-amino-1-(5-phospho-D-ribosyl)imidazole-4-carboxamido) succinate lyase (fumarate-forming) activity"/>
    <property type="evidence" value="ECO:0007669"/>
    <property type="project" value="RHEA"/>
</dbReference>
<keyword evidence="7 13" id="KW-0456">Lyase</keyword>
<dbReference type="GO" id="GO:0004018">
    <property type="term" value="F:N6-(1,2-dicarboxyethyl)AMP AMP-lyase (fumarate-forming) activity"/>
    <property type="evidence" value="ECO:0007669"/>
    <property type="project" value="UniProtKB-UniRule"/>
</dbReference>
<name>A0A1F5G2P2_9BACT</name>
<comment type="catalytic activity">
    <reaction evidence="11">
        <text>N(6)-(1,2-dicarboxyethyl)-AMP = fumarate + AMP</text>
        <dbReference type="Rhea" id="RHEA:16853"/>
        <dbReference type="ChEBI" id="CHEBI:29806"/>
        <dbReference type="ChEBI" id="CHEBI:57567"/>
        <dbReference type="ChEBI" id="CHEBI:456215"/>
        <dbReference type="EC" id="4.3.2.2"/>
    </reaction>
    <physiologicalReaction direction="left-to-right" evidence="11">
        <dbReference type="Rhea" id="RHEA:16854"/>
    </physiologicalReaction>
</comment>
<dbReference type="InterPro" id="IPR013539">
    <property type="entry name" value="PurB_C"/>
</dbReference>
<dbReference type="InterPro" id="IPR004769">
    <property type="entry name" value="Pur_lyase"/>
</dbReference>
<dbReference type="PRINTS" id="PR00149">
    <property type="entry name" value="FUMRATELYASE"/>
</dbReference>
<comment type="pathway">
    <text evidence="2 13">Purine metabolism; AMP biosynthesis via de novo pathway; AMP from IMP: step 2/2.</text>
</comment>
<dbReference type="NCBIfam" id="TIGR00928">
    <property type="entry name" value="purB"/>
    <property type="match status" value="1"/>
</dbReference>
<accession>A0A1F5G2P2</accession>
<evidence type="ECO:0000256" key="9">
    <source>
        <dbReference type="ARBA" id="ARBA00025012"/>
    </source>
</evidence>
<dbReference type="GO" id="GO:0006189">
    <property type="term" value="P:'de novo' IMP biosynthetic process"/>
    <property type="evidence" value="ECO:0007669"/>
    <property type="project" value="UniProtKB-UniPathway"/>
</dbReference>
<feature type="domain" description="Fumarate lyase N-terminal" evidence="14">
    <location>
        <begin position="79"/>
        <end position="316"/>
    </location>
</feature>
<evidence type="ECO:0000256" key="10">
    <source>
        <dbReference type="ARBA" id="ARBA00030717"/>
    </source>
</evidence>
<dbReference type="InterPro" id="IPR022761">
    <property type="entry name" value="Fumarate_lyase_N"/>
</dbReference>
<comment type="caution">
    <text evidence="16">The sequence shown here is derived from an EMBL/GenBank/DDBJ whole genome shotgun (WGS) entry which is preliminary data.</text>
</comment>
<evidence type="ECO:0000256" key="11">
    <source>
        <dbReference type="ARBA" id="ARBA00049115"/>
    </source>
</evidence>
<reference evidence="16 17" key="1">
    <citation type="journal article" date="2016" name="Nat. Commun.">
        <title>Thousands of microbial genomes shed light on interconnected biogeochemical processes in an aquifer system.</title>
        <authorList>
            <person name="Anantharaman K."/>
            <person name="Brown C.T."/>
            <person name="Hug L.A."/>
            <person name="Sharon I."/>
            <person name="Castelle C.J."/>
            <person name="Probst A.J."/>
            <person name="Thomas B.C."/>
            <person name="Singh A."/>
            <person name="Wilkins M.J."/>
            <person name="Karaoz U."/>
            <person name="Brodie E.L."/>
            <person name="Williams K.H."/>
            <person name="Hubbard S.S."/>
            <person name="Banfield J.F."/>
        </authorList>
    </citation>
    <scope>NUCLEOTIDE SEQUENCE [LARGE SCALE GENOMIC DNA]</scope>
</reference>
<dbReference type="InterPro" id="IPR000362">
    <property type="entry name" value="Fumarate_lyase_fam"/>
</dbReference>
<dbReference type="InterPro" id="IPR008948">
    <property type="entry name" value="L-Aspartase-like"/>
</dbReference>
<comment type="pathway">
    <text evidence="1 13">Purine metabolism; IMP biosynthesis via de novo pathway; 5-amino-1-(5-phospho-D-ribosyl)imidazole-4-carboxamide from 5-amino-1-(5-phospho-D-ribosyl)imidazole-4-carboxylate: step 2/2.</text>
</comment>
<evidence type="ECO:0000256" key="2">
    <source>
        <dbReference type="ARBA" id="ARBA00004734"/>
    </source>
</evidence>
<comment type="catalytic activity">
    <reaction evidence="8">
        <text>(2S)-2-[5-amino-1-(5-phospho-beta-D-ribosyl)imidazole-4-carboxamido]succinate = 5-amino-1-(5-phospho-beta-D-ribosyl)imidazole-4-carboxamide + fumarate</text>
        <dbReference type="Rhea" id="RHEA:23920"/>
        <dbReference type="ChEBI" id="CHEBI:29806"/>
        <dbReference type="ChEBI" id="CHEBI:58443"/>
        <dbReference type="ChEBI" id="CHEBI:58475"/>
        <dbReference type="EC" id="4.3.2.2"/>
    </reaction>
    <physiologicalReaction direction="left-to-right" evidence="8">
        <dbReference type="Rhea" id="RHEA:23921"/>
    </physiologicalReaction>
</comment>
<evidence type="ECO:0000256" key="3">
    <source>
        <dbReference type="ARBA" id="ARBA00008273"/>
    </source>
</evidence>
<evidence type="ECO:0000313" key="17">
    <source>
        <dbReference type="Proteomes" id="UP000177069"/>
    </source>
</evidence>
<dbReference type="PANTHER" id="PTHR43411">
    <property type="entry name" value="ADENYLOSUCCINATE LYASE"/>
    <property type="match status" value="1"/>
</dbReference>
<evidence type="ECO:0000256" key="5">
    <source>
        <dbReference type="ARBA" id="ARBA00017058"/>
    </source>
</evidence>
<gene>
    <name evidence="16" type="ORF">A2696_02120</name>
</gene>
<dbReference type="InterPro" id="IPR024083">
    <property type="entry name" value="Fumarase/histidase_N"/>
</dbReference>